<dbReference type="AlphaFoldDB" id="A0A1L3SYN9"/>
<dbReference type="InterPro" id="IPR007332">
    <property type="entry name" value="DUF411"/>
</dbReference>
<gene>
    <name evidence="2" type="ORF">BSQ44_10205</name>
</gene>
<evidence type="ECO:0000313" key="3">
    <source>
        <dbReference type="Proteomes" id="UP000182840"/>
    </source>
</evidence>
<proteinExistence type="predicted"/>
<dbReference type="EMBL" id="CP018171">
    <property type="protein sequence ID" value="APH74526.1"/>
    <property type="molecule type" value="Genomic_DNA"/>
</dbReference>
<keyword evidence="1" id="KW-0732">Signal</keyword>
<name>A0A1L3SYN9_9HYPH</name>
<feature type="signal peptide" evidence="1">
    <location>
        <begin position="1"/>
        <end position="25"/>
    </location>
</feature>
<dbReference type="OrthoDB" id="14727at2"/>
<evidence type="ECO:0000313" key="2">
    <source>
        <dbReference type="EMBL" id="APH74526.1"/>
    </source>
</evidence>
<dbReference type="SUPFAM" id="SSF52833">
    <property type="entry name" value="Thioredoxin-like"/>
    <property type="match status" value="1"/>
</dbReference>
<evidence type="ECO:0008006" key="4">
    <source>
        <dbReference type="Google" id="ProtNLM"/>
    </source>
</evidence>
<feature type="chain" id="PRO_5012430866" description="Metal-binding protein" evidence="1">
    <location>
        <begin position="26"/>
        <end position="152"/>
    </location>
</feature>
<dbReference type="InterPro" id="IPR036249">
    <property type="entry name" value="Thioredoxin-like_sf"/>
</dbReference>
<dbReference type="Proteomes" id="UP000182840">
    <property type="component" value="Chromosome"/>
</dbReference>
<dbReference type="RefSeq" id="WP_072607984.1">
    <property type="nucleotide sequence ID" value="NZ_CP018171.1"/>
</dbReference>
<dbReference type="Pfam" id="PF04214">
    <property type="entry name" value="DUF411"/>
    <property type="match status" value="1"/>
</dbReference>
<evidence type="ECO:0000256" key="1">
    <source>
        <dbReference type="SAM" id="SignalP"/>
    </source>
</evidence>
<organism evidence="2 3">
    <name type="scientific">Aquibium oceanicum</name>
    <dbReference type="NCBI Taxonomy" id="1670800"/>
    <lineage>
        <taxon>Bacteria</taxon>
        <taxon>Pseudomonadati</taxon>
        <taxon>Pseudomonadota</taxon>
        <taxon>Alphaproteobacteria</taxon>
        <taxon>Hyphomicrobiales</taxon>
        <taxon>Phyllobacteriaceae</taxon>
        <taxon>Aquibium</taxon>
    </lineage>
</organism>
<sequence length="152" mass="16214">MNSKTAYLRGTLVAALTTLVGVAHAAQAIEVFRSESCGCCLAWGEHMEEHGFAVSMENLPIADLMAAKTKAGLKSGQTSCHTAFIDGYVVEGHVPAREVKRLLDERPDAIGLSVPDMPYGSPGMGEAGPDADPYDVLLVRRDGTTEVFASYR</sequence>
<reference evidence="3" key="1">
    <citation type="submission" date="2016-11" db="EMBL/GenBank/DDBJ databases">
        <title>Mesorhizobium oceanicum sp. nov., isolated from deep seawater in South China Sea.</title>
        <authorList>
            <person name="Fu G.-Y."/>
        </authorList>
    </citation>
    <scope>NUCLEOTIDE SEQUENCE [LARGE SCALE GENOMIC DNA]</scope>
    <source>
        <strain evidence="3">B7</strain>
    </source>
</reference>
<accession>A0A1L3SYN9</accession>
<keyword evidence="3" id="KW-1185">Reference proteome</keyword>
<protein>
    <recommendedName>
        <fullName evidence="4">Metal-binding protein</fullName>
    </recommendedName>
</protein>
<dbReference type="STRING" id="1670800.BSQ44_10205"/>
<dbReference type="KEGG" id="meso:BSQ44_10205"/>